<reference evidence="1 2" key="1">
    <citation type="journal article" date="2022" name="Nat. Genet.">
        <title>Improved pea reference genome and pan-genome highlight genomic features and evolutionary characteristics.</title>
        <authorList>
            <person name="Yang T."/>
            <person name="Liu R."/>
            <person name="Luo Y."/>
            <person name="Hu S."/>
            <person name="Wang D."/>
            <person name="Wang C."/>
            <person name="Pandey M.K."/>
            <person name="Ge S."/>
            <person name="Xu Q."/>
            <person name="Li N."/>
            <person name="Li G."/>
            <person name="Huang Y."/>
            <person name="Saxena R.K."/>
            <person name="Ji Y."/>
            <person name="Li M."/>
            <person name="Yan X."/>
            <person name="He Y."/>
            <person name="Liu Y."/>
            <person name="Wang X."/>
            <person name="Xiang C."/>
            <person name="Varshney R.K."/>
            <person name="Ding H."/>
            <person name="Gao S."/>
            <person name="Zong X."/>
        </authorList>
    </citation>
    <scope>NUCLEOTIDE SEQUENCE [LARGE SCALE GENOMIC DNA]</scope>
    <source>
        <strain evidence="1 2">cv. Zhongwan 6</strain>
    </source>
</reference>
<keyword evidence="2" id="KW-1185">Reference proteome</keyword>
<evidence type="ECO:0000313" key="1">
    <source>
        <dbReference type="EMBL" id="KAI5427580.1"/>
    </source>
</evidence>
<protein>
    <submittedName>
        <fullName evidence="1">Uncharacterized protein</fullName>
    </submittedName>
</protein>
<dbReference type="EMBL" id="JAMSHJ010000003">
    <property type="protein sequence ID" value="KAI5427580.1"/>
    <property type="molecule type" value="Genomic_DNA"/>
</dbReference>
<evidence type="ECO:0000313" key="2">
    <source>
        <dbReference type="Proteomes" id="UP001058974"/>
    </source>
</evidence>
<organism evidence="1 2">
    <name type="scientific">Pisum sativum</name>
    <name type="common">Garden pea</name>
    <name type="synonym">Lathyrus oleraceus</name>
    <dbReference type="NCBI Taxonomy" id="3888"/>
    <lineage>
        <taxon>Eukaryota</taxon>
        <taxon>Viridiplantae</taxon>
        <taxon>Streptophyta</taxon>
        <taxon>Embryophyta</taxon>
        <taxon>Tracheophyta</taxon>
        <taxon>Spermatophyta</taxon>
        <taxon>Magnoliopsida</taxon>
        <taxon>eudicotyledons</taxon>
        <taxon>Gunneridae</taxon>
        <taxon>Pentapetalae</taxon>
        <taxon>rosids</taxon>
        <taxon>fabids</taxon>
        <taxon>Fabales</taxon>
        <taxon>Fabaceae</taxon>
        <taxon>Papilionoideae</taxon>
        <taxon>50 kb inversion clade</taxon>
        <taxon>NPAAA clade</taxon>
        <taxon>Hologalegina</taxon>
        <taxon>IRL clade</taxon>
        <taxon>Fabeae</taxon>
        <taxon>Lathyrus</taxon>
    </lineage>
</organism>
<accession>A0A9D5B2E3</accession>
<name>A0A9D5B2E3_PEA</name>
<gene>
    <name evidence="1" type="ORF">KIW84_032835</name>
</gene>
<dbReference type="Proteomes" id="UP001058974">
    <property type="component" value="Chromosome 3"/>
</dbReference>
<sequence length="179" mass="20827">MIGVEEFLDWHINVDRLNVFPTRRVVVVADEREEEEERVGHAVENDEYGEVEFAEEEFDEDKIAMAPVLYFNKNLARKKSSLLVMTKSEKEIDEAVKETKILCPIMIKGLMSAVNEETKILEEVLGILENFKELTTYELPSDFPPMRDKHNKVNTFNMGHNVMVFLHKKRFSIGTYSKL</sequence>
<dbReference type="AlphaFoldDB" id="A0A9D5B2E3"/>
<dbReference type="Gramene" id="Psat03G0283500-T1">
    <property type="protein sequence ID" value="KAI5427580.1"/>
    <property type="gene ID" value="KIW84_032835"/>
</dbReference>
<proteinExistence type="predicted"/>
<comment type="caution">
    <text evidence="1">The sequence shown here is derived from an EMBL/GenBank/DDBJ whole genome shotgun (WGS) entry which is preliminary data.</text>
</comment>